<dbReference type="CDD" id="cd08964">
    <property type="entry name" value="L-asparaginase_II"/>
    <property type="match status" value="1"/>
</dbReference>
<accession>A0ABS7BXS8</accession>
<dbReference type="InterPro" id="IPR037152">
    <property type="entry name" value="L-asparaginase_N_sf"/>
</dbReference>
<dbReference type="RefSeq" id="WP_210046718.1">
    <property type="nucleotide sequence ID" value="NZ_JBHLVU010000016.1"/>
</dbReference>
<proteinExistence type="inferred from homology"/>
<dbReference type="PIRSF" id="PIRSF500176">
    <property type="entry name" value="L_ASNase"/>
    <property type="match status" value="1"/>
</dbReference>
<evidence type="ECO:0000256" key="2">
    <source>
        <dbReference type="ARBA" id="ARBA00022801"/>
    </source>
</evidence>
<dbReference type="PROSITE" id="PS51732">
    <property type="entry name" value="ASN_GLN_ASE_3"/>
    <property type="match status" value="1"/>
</dbReference>
<gene>
    <name evidence="5" type="ORF">K0U00_04930</name>
</gene>
<dbReference type="InterPro" id="IPR036152">
    <property type="entry name" value="Asp/glu_Ase-like_sf"/>
</dbReference>
<dbReference type="PANTHER" id="PTHR11707">
    <property type="entry name" value="L-ASPARAGINASE"/>
    <property type="match status" value="1"/>
</dbReference>
<sequence>MERKSLLLVFALALLIAASIPLSLGSLKAAAAEKDIPNVVILGMGGTITSTALGRDLFQSYGPDGVSITDILNRLQPEISAIANVQVQELYENSTRNEYLYNLSTSIDKVLADKNVDAVVVTAGTNTMEEVAYFADLTVQSNKPVVITGSMRQSNTFSFDGEANLYNAIRLAASGETTCYGTVLLMNDEFFSAREVTKTDALRLDTFDGGRYGALGTVDENRIRSVHAPARVMACGKDSWKTPFDLTKIKASDLAKVEIVYSYTEADGLPIKALADAGVDGIVTAGSGAGNIFTSQQDARKAAVEKGVVFVSATRTGSGAVYDTKSPGIIGAADLLPQKARILLQLSLSFTEDPEQVRNWFTSIGVPEFNMSSYRK</sequence>
<protein>
    <submittedName>
        <fullName evidence="5">Asparaginase</fullName>
    </submittedName>
</protein>
<dbReference type="EMBL" id="JAHZIK010000067">
    <property type="protein sequence ID" value="MBW7453377.1"/>
    <property type="molecule type" value="Genomic_DNA"/>
</dbReference>
<keyword evidence="2" id="KW-0378">Hydrolase</keyword>
<keyword evidence="6" id="KW-1185">Reference proteome</keyword>
<evidence type="ECO:0000313" key="6">
    <source>
        <dbReference type="Proteomes" id="UP001519887"/>
    </source>
</evidence>
<dbReference type="SMART" id="SM00870">
    <property type="entry name" value="Asparaginase"/>
    <property type="match status" value="1"/>
</dbReference>
<dbReference type="InterPro" id="IPR027473">
    <property type="entry name" value="L-asparaginase_C"/>
</dbReference>
<evidence type="ECO:0000313" key="5">
    <source>
        <dbReference type="EMBL" id="MBW7453377.1"/>
    </source>
</evidence>
<dbReference type="Gene3D" id="3.40.50.40">
    <property type="match status" value="1"/>
</dbReference>
<reference evidence="5 6" key="1">
    <citation type="submission" date="2021-07" db="EMBL/GenBank/DDBJ databases">
        <title>Paenibacillus radiodurans sp. nov., isolated from the southeastern edge of Tengger Desert.</title>
        <authorList>
            <person name="Zhang G."/>
        </authorList>
    </citation>
    <scope>NUCLEOTIDE SEQUENCE [LARGE SCALE GENOMIC DNA]</scope>
    <source>
        <strain evidence="5 6">CCM 7311</strain>
    </source>
</reference>
<dbReference type="PRINTS" id="PR00139">
    <property type="entry name" value="ASNGLNASE"/>
</dbReference>
<dbReference type="InterPro" id="IPR006034">
    <property type="entry name" value="Asparaginase/glutaminase-like"/>
</dbReference>
<dbReference type="Pfam" id="PF17763">
    <property type="entry name" value="Asparaginase_C"/>
    <property type="match status" value="1"/>
</dbReference>
<evidence type="ECO:0000256" key="1">
    <source>
        <dbReference type="ARBA" id="ARBA00010518"/>
    </source>
</evidence>
<comment type="similarity">
    <text evidence="1">Belongs to the asparaginase 1 family.</text>
</comment>
<comment type="caution">
    <text evidence="5">The sequence shown here is derived from an EMBL/GenBank/DDBJ whole genome shotgun (WGS) entry which is preliminary data.</text>
</comment>
<feature type="domain" description="Asparaginase/glutaminase C-terminal" evidence="4">
    <location>
        <begin position="256"/>
        <end position="361"/>
    </location>
</feature>
<dbReference type="PANTHER" id="PTHR11707:SF28">
    <property type="entry name" value="60 KDA LYSOPHOSPHOLIPASE"/>
    <property type="match status" value="1"/>
</dbReference>
<feature type="domain" description="L-asparaginase N-terminal" evidence="3">
    <location>
        <begin position="38"/>
        <end position="226"/>
    </location>
</feature>
<evidence type="ECO:0000259" key="4">
    <source>
        <dbReference type="Pfam" id="PF17763"/>
    </source>
</evidence>
<dbReference type="Gene3D" id="3.40.50.1170">
    <property type="entry name" value="L-asparaginase, N-terminal domain"/>
    <property type="match status" value="1"/>
</dbReference>
<dbReference type="InterPro" id="IPR040919">
    <property type="entry name" value="Asparaginase_C"/>
</dbReference>
<organism evidence="5 6">
    <name type="scientific">Paenibacillus sepulcri</name>
    <dbReference type="NCBI Taxonomy" id="359917"/>
    <lineage>
        <taxon>Bacteria</taxon>
        <taxon>Bacillati</taxon>
        <taxon>Bacillota</taxon>
        <taxon>Bacilli</taxon>
        <taxon>Bacillales</taxon>
        <taxon>Paenibacillaceae</taxon>
        <taxon>Paenibacillus</taxon>
    </lineage>
</organism>
<dbReference type="InterPro" id="IPR004550">
    <property type="entry name" value="AsnASE_II"/>
</dbReference>
<name>A0ABS7BXS8_9BACL</name>
<evidence type="ECO:0000259" key="3">
    <source>
        <dbReference type="Pfam" id="PF00710"/>
    </source>
</evidence>
<dbReference type="Pfam" id="PF00710">
    <property type="entry name" value="Asparaginase"/>
    <property type="match status" value="1"/>
</dbReference>
<dbReference type="SUPFAM" id="SSF53774">
    <property type="entry name" value="Glutaminase/Asparaginase"/>
    <property type="match status" value="1"/>
</dbReference>
<dbReference type="SFLD" id="SFLDS00057">
    <property type="entry name" value="Glutaminase/Asparaginase"/>
    <property type="match status" value="1"/>
</dbReference>
<dbReference type="PIRSF" id="PIRSF001220">
    <property type="entry name" value="L-ASNase_gatD"/>
    <property type="match status" value="1"/>
</dbReference>
<dbReference type="InterPro" id="IPR027474">
    <property type="entry name" value="L-asparaginase_N"/>
</dbReference>
<dbReference type="Proteomes" id="UP001519887">
    <property type="component" value="Unassembled WGS sequence"/>
</dbReference>